<dbReference type="AlphaFoldDB" id="A0A4U8YZJ0"/>
<feature type="compositionally biased region" description="Basic and acidic residues" evidence="1">
    <location>
        <begin position="53"/>
        <end position="69"/>
    </location>
</feature>
<sequence>MQIRRPRPEWFIRNVPRVSNKASYRLSSKECGPHSEIVTHFESMGSGNASTPHRHDEHTSSFREREAKITRQGTAAPLRSPA</sequence>
<proteinExistence type="predicted"/>
<protein>
    <submittedName>
        <fullName evidence="2">Uncharacterized protein</fullName>
    </submittedName>
</protein>
<dbReference type="KEGG" id="mtun:MTUNDRAET4_0382"/>
<name>A0A4U8YZJ0_METTU</name>
<feature type="region of interest" description="Disordered" evidence="1">
    <location>
        <begin position="43"/>
        <end position="82"/>
    </location>
</feature>
<evidence type="ECO:0000313" key="3">
    <source>
        <dbReference type="Proteomes" id="UP000294360"/>
    </source>
</evidence>
<evidence type="ECO:0000313" key="2">
    <source>
        <dbReference type="EMBL" id="VFU07275.1"/>
    </source>
</evidence>
<accession>A0A4U8YZJ0</accession>
<gene>
    <name evidence="2" type="ORF">MTUNDRAET4_0382</name>
</gene>
<reference evidence="2 3" key="1">
    <citation type="submission" date="2019-03" db="EMBL/GenBank/DDBJ databases">
        <authorList>
            <person name="Kox A.R. M."/>
        </authorList>
    </citation>
    <scope>NUCLEOTIDE SEQUENCE [LARGE SCALE GENOMIC DNA]</scope>
    <source>
        <strain evidence="2">MTUNDRAET4 annotated genome</strain>
    </source>
</reference>
<dbReference type="Proteomes" id="UP000294360">
    <property type="component" value="Chromosome"/>
</dbReference>
<evidence type="ECO:0000256" key="1">
    <source>
        <dbReference type="SAM" id="MobiDB-lite"/>
    </source>
</evidence>
<dbReference type="EMBL" id="LR536450">
    <property type="protein sequence ID" value="VFU07275.1"/>
    <property type="molecule type" value="Genomic_DNA"/>
</dbReference>
<organism evidence="2 3">
    <name type="scientific">Methylocella tundrae</name>
    <dbReference type="NCBI Taxonomy" id="227605"/>
    <lineage>
        <taxon>Bacteria</taxon>
        <taxon>Pseudomonadati</taxon>
        <taxon>Pseudomonadota</taxon>
        <taxon>Alphaproteobacteria</taxon>
        <taxon>Hyphomicrobiales</taxon>
        <taxon>Beijerinckiaceae</taxon>
        <taxon>Methylocella</taxon>
    </lineage>
</organism>